<evidence type="ECO:0000256" key="7">
    <source>
        <dbReference type="PROSITE-ProRule" id="PRU00409"/>
    </source>
</evidence>
<evidence type="ECO:0000256" key="1">
    <source>
        <dbReference type="ARBA" id="ARBA00001953"/>
    </source>
</evidence>
<keyword evidence="12" id="KW-1185">Reference proteome</keyword>
<dbReference type="GO" id="GO:0046872">
    <property type="term" value="F:metal ion binding"/>
    <property type="evidence" value="ECO:0007669"/>
    <property type="project" value="InterPro"/>
</dbReference>
<dbReference type="RefSeq" id="WP_091771687.1">
    <property type="nucleotide sequence ID" value="NZ_FNHG01000021.1"/>
</dbReference>
<evidence type="ECO:0000313" key="12">
    <source>
        <dbReference type="Proteomes" id="UP000199759"/>
    </source>
</evidence>
<evidence type="ECO:0000313" key="11">
    <source>
        <dbReference type="EMBL" id="SDM76624.1"/>
    </source>
</evidence>
<reference evidence="11 12" key="1">
    <citation type="submission" date="2016-10" db="EMBL/GenBank/DDBJ databases">
        <authorList>
            <person name="de Groot N.N."/>
        </authorList>
    </citation>
    <scope>NUCLEOTIDE SEQUENCE [LARGE SCALE GENOMIC DNA]</scope>
    <source>
        <strain evidence="11 12">DSM 16077</strain>
    </source>
</reference>
<dbReference type="FunFam" id="3.30.470.20:FF:000028">
    <property type="entry name" value="Methylcrotonoyl-CoA carboxylase subunit alpha, mitochondrial"/>
    <property type="match status" value="1"/>
</dbReference>
<dbReference type="InterPro" id="IPR005481">
    <property type="entry name" value="BC-like_N"/>
</dbReference>
<dbReference type="Gene3D" id="2.40.50.100">
    <property type="match status" value="1"/>
</dbReference>
<dbReference type="AlphaFoldDB" id="A0A1G9VWG6"/>
<dbReference type="Gene3D" id="3.40.50.20">
    <property type="match status" value="1"/>
</dbReference>
<organism evidence="11 12">
    <name type="scientific">Maricaulis salignorans</name>
    <dbReference type="NCBI Taxonomy" id="144026"/>
    <lineage>
        <taxon>Bacteria</taxon>
        <taxon>Pseudomonadati</taxon>
        <taxon>Pseudomonadota</taxon>
        <taxon>Alphaproteobacteria</taxon>
        <taxon>Maricaulales</taxon>
        <taxon>Maricaulaceae</taxon>
        <taxon>Maricaulis</taxon>
    </lineage>
</organism>
<dbReference type="InterPro" id="IPR011764">
    <property type="entry name" value="Biotin_carboxylation_dom"/>
</dbReference>
<gene>
    <name evidence="11" type="ORF">SAMN04488568_12130</name>
</gene>
<dbReference type="Pfam" id="PF00289">
    <property type="entry name" value="Biotin_carb_N"/>
    <property type="match status" value="1"/>
</dbReference>
<feature type="domain" description="ATP-grasp" evidence="9">
    <location>
        <begin position="120"/>
        <end position="322"/>
    </location>
</feature>
<sequence length="667" mass="70739">MIKTLLIANRGEIACRIMRTAQAMGIRCIAVYSEADADALHVRMADEAVLIGPAPAADSYLRADKILAAAAQTAADAIHPGYGFLSENAEFAEACSAKGIIFVGPSAASIRAMGLKDRAKALMETAGVPVTPGYHGENQDPGHLRDAAESIGYPVLIKAVAGGGGKGMRKVERAADFLADLESCKREASKSFGDDRVLIEKFITNPRHIEVQVFGDSRGRVVHMYERDCSLQRRHQKVIEEAPAPGMTPAVRTAMCSAAINAAKAVDYVGAGTVEFIVDGSGPLREDGFFFMEMNTRLQVEHPVSEMVTGLDLVELQLTVAAGGSVPEQDMIGLHGHAIEARLYAEDPVNGFLPSIGALHRLTLPADSDDERVETGVEEGGEVSLHYDPMIAKLVAHGETREAAAVRLAGMLDELVVWPVKTNAGFLRRAVLHPDFLAARLNTGFIETHLEALVPAAFDLADAGFAVLGALDLRPLLADLSDPFDVADGWRMNGAPRISHRFELDGAPIDVSLAISGDQMTVHADGASMQLDGLEIQALDDGYLFEASCGGEVVSAEFELMEQGYLVSSRGRTSLFALSHPDAAVDALEAGDTIKAPMPGKVLAVHVSVGDNVVKGQALVVLEAMKMEHALVAPRDGSLAEVRVDAGAQVAEGDILVLLHEVDAGAD</sequence>
<dbReference type="GO" id="GO:0005524">
    <property type="term" value="F:ATP binding"/>
    <property type="evidence" value="ECO:0007669"/>
    <property type="project" value="UniProtKB-UniRule"/>
</dbReference>
<dbReference type="PROSITE" id="PS00867">
    <property type="entry name" value="CPSASE_2"/>
    <property type="match status" value="1"/>
</dbReference>
<dbReference type="SUPFAM" id="SSF52440">
    <property type="entry name" value="PreATP-grasp domain"/>
    <property type="match status" value="1"/>
</dbReference>
<evidence type="ECO:0000259" key="9">
    <source>
        <dbReference type="PROSITE" id="PS50975"/>
    </source>
</evidence>
<evidence type="ECO:0000256" key="2">
    <source>
        <dbReference type="ARBA" id="ARBA00022598"/>
    </source>
</evidence>
<dbReference type="InterPro" id="IPR005482">
    <property type="entry name" value="Biotin_COase_C"/>
</dbReference>
<dbReference type="Proteomes" id="UP000199759">
    <property type="component" value="Unassembled WGS sequence"/>
</dbReference>
<dbReference type="InterPro" id="IPR001882">
    <property type="entry name" value="Biotin_BS"/>
</dbReference>
<name>A0A1G9VWG6_9PROT</name>
<dbReference type="Gene3D" id="3.30.1490.20">
    <property type="entry name" value="ATP-grasp fold, A domain"/>
    <property type="match status" value="1"/>
</dbReference>
<dbReference type="SUPFAM" id="SSF56059">
    <property type="entry name" value="Glutathione synthetase ATP-binding domain-like"/>
    <property type="match status" value="1"/>
</dbReference>
<evidence type="ECO:0000259" key="10">
    <source>
        <dbReference type="PROSITE" id="PS50979"/>
    </source>
</evidence>
<dbReference type="FunFam" id="3.30.1490.20:FF:000003">
    <property type="entry name" value="acetyl-CoA carboxylase isoform X1"/>
    <property type="match status" value="1"/>
</dbReference>
<keyword evidence="6" id="KW-0092">Biotin</keyword>
<dbReference type="PANTHER" id="PTHR18866">
    <property type="entry name" value="CARBOXYLASE:PYRUVATE/ACETYL-COA/PROPIONYL-COA CARBOXYLASE"/>
    <property type="match status" value="1"/>
</dbReference>
<dbReference type="PANTHER" id="PTHR18866:SF33">
    <property type="entry name" value="METHYLCROTONOYL-COA CARBOXYLASE SUBUNIT ALPHA, MITOCHONDRIAL-RELATED"/>
    <property type="match status" value="1"/>
</dbReference>
<dbReference type="PROSITE" id="PS50975">
    <property type="entry name" value="ATP_GRASP"/>
    <property type="match status" value="1"/>
</dbReference>
<dbReference type="STRING" id="144026.SAMN04488568_12130"/>
<dbReference type="PROSITE" id="PS50979">
    <property type="entry name" value="BC"/>
    <property type="match status" value="1"/>
</dbReference>
<evidence type="ECO:0000256" key="4">
    <source>
        <dbReference type="ARBA" id="ARBA00022840"/>
    </source>
</evidence>
<dbReference type="InterPro" id="IPR013815">
    <property type="entry name" value="ATP_grasp_subdomain_1"/>
</dbReference>
<dbReference type="InterPro" id="IPR005479">
    <property type="entry name" value="CPAse_ATP-bd"/>
</dbReference>
<evidence type="ECO:0000256" key="3">
    <source>
        <dbReference type="ARBA" id="ARBA00022741"/>
    </source>
</evidence>
<dbReference type="OrthoDB" id="9763189at2"/>
<dbReference type="Pfam" id="PF00364">
    <property type="entry name" value="Biotin_lipoyl"/>
    <property type="match status" value="1"/>
</dbReference>
<dbReference type="PROSITE" id="PS50968">
    <property type="entry name" value="BIOTINYL_LIPOYL"/>
    <property type="match status" value="1"/>
</dbReference>
<protein>
    <submittedName>
        <fullName evidence="11">3-methylcrotonyl-CoA carboxylase alpha subunit</fullName>
    </submittedName>
</protein>
<dbReference type="Pfam" id="PF02785">
    <property type="entry name" value="Biotin_carb_C"/>
    <property type="match status" value="1"/>
</dbReference>
<dbReference type="GO" id="GO:0016874">
    <property type="term" value="F:ligase activity"/>
    <property type="evidence" value="ECO:0007669"/>
    <property type="project" value="UniProtKB-KW"/>
</dbReference>
<keyword evidence="2" id="KW-0436">Ligase</keyword>
<evidence type="ECO:0000256" key="5">
    <source>
        <dbReference type="ARBA" id="ARBA00022946"/>
    </source>
</evidence>
<dbReference type="PROSITE" id="PS00188">
    <property type="entry name" value="BIOTIN"/>
    <property type="match status" value="1"/>
</dbReference>
<dbReference type="SMART" id="SM00878">
    <property type="entry name" value="Biotin_carb_C"/>
    <property type="match status" value="1"/>
</dbReference>
<comment type="cofactor">
    <cofactor evidence="1">
        <name>biotin</name>
        <dbReference type="ChEBI" id="CHEBI:57586"/>
    </cofactor>
</comment>
<evidence type="ECO:0000256" key="6">
    <source>
        <dbReference type="ARBA" id="ARBA00023267"/>
    </source>
</evidence>
<dbReference type="Pfam" id="PF02786">
    <property type="entry name" value="CPSase_L_D2"/>
    <property type="match status" value="1"/>
</dbReference>
<dbReference type="InterPro" id="IPR011053">
    <property type="entry name" value="Single_hybrid_motif"/>
</dbReference>
<dbReference type="SUPFAM" id="SSF51246">
    <property type="entry name" value="Rudiment single hybrid motif"/>
    <property type="match status" value="1"/>
</dbReference>
<accession>A0A1G9VWG6</accession>
<evidence type="ECO:0000259" key="8">
    <source>
        <dbReference type="PROSITE" id="PS50968"/>
    </source>
</evidence>
<dbReference type="CDD" id="cd06850">
    <property type="entry name" value="biotinyl_domain"/>
    <property type="match status" value="1"/>
</dbReference>
<keyword evidence="5" id="KW-0809">Transit peptide</keyword>
<dbReference type="EMBL" id="FNHG01000021">
    <property type="protein sequence ID" value="SDM76624.1"/>
    <property type="molecule type" value="Genomic_DNA"/>
</dbReference>
<dbReference type="Gene3D" id="3.30.470.20">
    <property type="entry name" value="ATP-grasp fold, B domain"/>
    <property type="match status" value="1"/>
</dbReference>
<dbReference type="InterPro" id="IPR016185">
    <property type="entry name" value="PreATP-grasp_dom_sf"/>
</dbReference>
<feature type="domain" description="Biotin carboxylation" evidence="10">
    <location>
        <begin position="1"/>
        <end position="451"/>
    </location>
</feature>
<dbReference type="FunFam" id="2.40.50.100:FF:000003">
    <property type="entry name" value="Acetyl-CoA carboxylase biotin carboxyl carrier protein"/>
    <property type="match status" value="1"/>
</dbReference>
<dbReference type="InterPro" id="IPR000089">
    <property type="entry name" value="Biotin_lipoyl"/>
</dbReference>
<dbReference type="FunFam" id="3.40.50.20:FF:000010">
    <property type="entry name" value="Propionyl-CoA carboxylase subunit alpha"/>
    <property type="match status" value="1"/>
</dbReference>
<dbReference type="Pfam" id="PF21139">
    <property type="entry name" value="BT_MCC_alpha"/>
    <property type="match status" value="1"/>
</dbReference>
<dbReference type="InterPro" id="IPR050856">
    <property type="entry name" value="Biotin_carboxylase_complex"/>
</dbReference>
<dbReference type="Gene3D" id="3.30.700.40">
    <property type="match status" value="1"/>
</dbReference>
<keyword evidence="4 7" id="KW-0067">ATP-binding</keyword>
<dbReference type="InterPro" id="IPR011761">
    <property type="entry name" value="ATP-grasp"/>
</dbReference>
<keyword evidence="3 7" id="KW-0547">Nucleotide-binding</keyword>
<feature type="domain" description="Lipoyl-binding" evidence="8">
    <location>
        <begin position="587"/>
        <end position="660"/>
    </location>
</feature>
<dbReference type="InterPro" id="IPR048429">
    <property type="entry name" value="MCC_alpha_BT"/>
</dbReference>
<proteinExistence type="predicted"/>
<dbReference type="InterPro" id="IPR011054">
    <property type="entry name" value="Rudment_hybrid_motif"/>
</dbReference>
<dbReference type="SUPFAM" id="SSF51230">
    <property type="entry name" value="Single hybrid motif"/>
    <property type="match status" value="1"/>
</dbReference>